<dbReference type="InterPro" id="IPR029028">
    <property type="entry name" value="Alpha/beta_knot_MTases"/>
</dbReference>
<protein>
    <recommendedName>
        <fullName evidence="6">Ribosomal RNA large subunit methyltransferase H</fullName>
        <ecNumber evidence="6">2.1.1.177</ecNumber>
    </recommendedName>
    <alternativeName>
        <fullName evidence="6">23S rRNA (pseudouridine1915-N3)-methyltransferase</fullName>
    </alternativeName>
    <alternativeName>
        <fullName evidence="6">23S rRNA m3Psi1915 methyltransferase</fullName>
    </alternativeName>
    <alternativeName>
        <fullName evidence="6">rRNA (pseudouridine-N3-)-methyltransferase RlmH</fullName>
    </alternativeName>
</protein>
<dbReference type="PIRSF" id="PIRSF004505">
    <property type="entry name" value="MT_bac"/>
    <property type="match status" value="1"/>
</dbReference>
<comment type="subcellular location">
    <subcellularLocation>
        <location evidence="6">Cytoplasm</location>
    </subcellularLocation>
</comment>
<keyword evidence="2 6" id="KW-0489">Methyltransferase</keyword>
<keyword evidence="4 6" id="KW-0949">S-adenosyl-L-methionine</keyword>
<accession>A0A1T4K539</accession>
<comment type="function">
    <text evidence="6">Specifically methylates the pseudouridine at position 1915 (m3Psi1915) in 23S rRNA.</text>
</comment>
<dbReference type="InterPro" id="IPR029026">
    <property type="entry name" value="tRNA_m1G_MTases_N"/>
</dbReference>
<feature type="binding site" evidence="6">
    <location>
        <position position="107"/>
    </location>
    <ligand>
        <name>S-adenosyl-L-methionine</name>
        <dbReference type="ChEBI" id="CHEBI:59789"/>
    </ligand>
</feature>
<dbReference type="CDD" id="cd18081">
    <property type="entry name" value="RlmH-like"/>
    <property type="match status" value="1"/>
</dbReference>
<dbReference type="NCBIfam" id="NF000985">
    <property type="entry name" value="PRK00103.1-3"/>
    <property type="match status" value="1"/>
</dbReference>
<dbReference type="OrthoDB" id="9806643at2"/>
<dbReference type="GO" id="GO:0070038">
    <property type="term" value="F:rRNA (pseudouridine-N3-)-methyltransferase activity"/>
    <property type="evidence" value="ECO:0007669"/>
    <property type="project" value="UniProtKB-UniRule"/>
</dbReference>
<feature type="binding site" evidence="6">
    <location>
        <position position="75"/>
    </location>
    <ligand>
        <name>S-adenosyl-L-methionine</name>
        <dbReference type="ChEBI" id="CHEBI:59789"/>
    </ligand>
</feature>
<sequence length="158" mass="18128">MIKIVAVGKIKEKYFVDGIQEYIKRLGPYTKIEIIEVPDGACAPNASIAEQELVKQKEGDAILSKIKEDEVVICLDLHGKNYNSLEISKKLEEISTYQSSKVTFTIAGSMGYSEKVIQRANLRWCLSNCTFPHQIVRLLLVEQIYRSYKIRKNENYHK</sequence>
<comment type="similarity">
    <text evidence="5 6">Belongs to the RNA methyltransferase RlmH family.</text>
</comment>
<comment type="subunit">
    <text evidence="6">Homodimer.</text>
</comment>
<evidence type="ECO:0000256" key="2">
    <source>
        <dbReference type="ARBA" id="ARBA00022603"/>
    </source>
</evidence>
<dbReference type="STRING" id="118967.SAMN02745191_0317"/>
<dbReference type="PANTHER" id="PTHR33603">
    <property type="entry name" value="METHYLTRANSFERASE"/>
    <property type="match status" value="1"/>
</dbReference>
<evidence type="ECO:0000313" key="8">
    <source>
        <dbReference type="Proteomes" id="UP000243297"/>
    </source>
</evidence>
<dbReference type="Proteomes" id="UP000243297">
    <property type="component" value="Unassembled WGS sequence"/>
</dbReference>
<gene>
    <name evidence="6" type="primary">rlmH</name>
    <name evidence="7" type="ORF">SAMN02745191_0317</name>
</gene>
<dbReference type="NCBIfam" id="TIGR00246">
    <property type="entry name" value="tRNA_RlmH_YbeA"/>
    <property type="match status" value="1"/>
</dbReference>
<dbReference type="PANTHER" id="PTHR33603:SF1">
    <property type="entry name" value="RIBOSOMAL RNA LARGE SUBUNIT METHYLTRANSFERASE H"/>
    <property type="match status" value="1"/>
</dbReference>
<comment type="caution">
    <text evidence="6">Lacks conserved residue(s) required for the propagation of feature annotation.</text>
</comment>
<comment type="catalytic activity">
    <reaction evidence="6">
        <text>pseudouridine(1915) in 23S rRNA + S-adenosyl-L-methionine = N(3)-methylpseudouridine(1915) in 23S rRNA + S-adenosyl-L-homocysteine + H(+)</text>
        <dbReference type="Rhea" id="RHEA:42752"/>
        <dbReference type="Rhea" id="RHEA-COMP:10221"/>
        <dbReference type="Rhea" id="RHEA-COMP:10222"/>
        <dbReference type="ChEBI" id="CHEBI:15378"/>
        <dbReference type="ChEBI" id="CHEBI:57856"/>
        <dbReference type="ChEBI" id="CHEBI:59789"/>
        <dbReference type="ChEBI" id="CHEBI:65314"/>
        <dbReference type="ChEBI" id="CHEBI:74486"/>
        <dbReference type="EC" id="2.1.1.177"/>
    </reaction>
</comment>
<evidence type="ECO:0000313" key="7">
    <source>
        <dbReference type="EMBL" id="SJZ37568.1"/>
    </source>
</evidence>
<name>A0A1T4K539_9FIRM</name>
<dbReference type="EMBL" id="FUWY01000001">
    <property type="protein sequence ID" value="SJZ37568.1"/>
    <property type="molecule type" value="Genomic_DNA"/>
</dbReference>
<evidence type="ECO:0000256" key="3">
    <source>
        <dbReference type="ARBA" id="ARBA00022679"/>
    </source>
</evidence>
<evidence type="ECO:0000256" key="6">
    <source>
        <dbReference type="HAMAP-Rule" id="MF_00658"/>
    </source>
</evidence>
<keyword evidence="6" id="KW-0963">Cytoplasm</keyword>
<dbReference type="RefSeq" id="WP_078710764.1">
    <property type="nucleotide sequence ID" value="NZ_FUWY01000001.1"/>
</dbReference>
<dbReference type="Gene3D" id="3.40.1280.10">
    <property type="match status" value="1"/>
</dbReference>
<dbReference type="EC" id="2.1.1.177" evidence="6"/>
<evidence type="ECO:0000256" key="5">
    <source>
        <dbReference type="ARBA" id="ARBA00038303"/>
    </source>
</evidence>
<organism evidence="7 8">
    <name type="scientific">Anaerorhabdus furcosa</name>
    <dbReference type="NCBI Taxonomy" id="118967"/>
    <lineage>
        <taxon>Bacteria</taxon>
        <taxon>Bacillati</taxon>
        <taxon>Bacillota</taxon>
        <taxon>Erysipelotrichia</taxon>
        <taxon>Erysipelotrichales</taxon>
        <taxon>Erysipelotrichaceae</taxon>
        <taxon>Anaerorhabdus</taxon>
    </lineage>
</organism>
<dbReference type="InterPro" id="IPR003742">
    <property type="entry name" value="RlmH-like"/>
</dbReference>
<evidence type="ECO:0000256" key="4">
    <source>
        <dbReference type="ARBA" id="ARBA00022691"/>
    </source>
</evidence>
<dbReference type="Pfam" id="PF02590">
    <property type="entry name" value="SPOUT_MTase"/>
    <property type="match status" value="1"/>
</dbReference>
<dbReference type="GO" id="GO:0005737">
    <property type="term" value="C:cytoplasm"/>
    <property type="evidence" value="ECO:0007669"/>
    <property type="project" value="UniProtKB-SubCell"/>
</dbReference>
<keyword evidence="1 6" id="KW-0698">rRNA processing</keyword>
<proteinExistence type="inferred from homology"/>
<dbReference type="HAMAP" id="MF_00658">
    <property type="entry name" value="23SrRNA_methyltr_H"/>
    <property type="match status" value="1"/>
</dbReference>
<reference evidence="8" key="1">
    <citation type="submission" date="2017-02" db="EMBL/GenBank/DDBJ databases">
        <authorList>
            <person name="Varghese N."/>
            <person name="Submissions S."/>
        </authorList>
    </citation>
    <scope>NUCLEOTIDE SEQUENCE [LARGE SCALE GENOMIC DNA]</scope>
    <source>
        <strain evidence="8">ATCC 25662</strain>
    </source>
</reference>
<dbReference type="SUPFAM" id="SSF75217">
    <property type="entry name" value="alpha/beta knot"/>
    <property type="match status" value="1"/>
</dbReference>
<keyword evidence="3 6" id="KW-0808">Transferase</keyword>
<dbReference type="AlphaFoldDB" id="A0A1T4K539"/>
<keyword evidence="8" id="KW-1185">Reference proteome</keyword>
<evidence type="ECO:0000256" key="1">
    <source>
        <dbReference type="ARBA" id="ARBA00022552"/>
    </source>
</evidence>